<dbReference type="OrthoDB" id="10262656at2759"/>
<evidence type="ECO:0008006" key="9">
    <source>
        <dbReference type="Google" id="ProtNLM"/>
    </source>
</evidence>
<feature type="transmembrane region" description="Helical" evidence="6">
    <location>
        <begin position="261"/>
        <end position="279"/>
    </location>
</feature>
<feature type="transmembrane region" description="Helical" evidence="6">
    <location>
        <begin position="128"/>
        <end position="150"/>
    </location>
</feature>
<dbReference type="Proteomes" id="UP000054321">
    <property type="component" value="Unassembled WGS sequence"/>
</dbReference>
<feature type="transmembrane region" description="Helical" evidence="6">
    <location>
        <begin position="72"/>
        <end position="98"/>
    </location>
</feature>
<evidence type="ECO:0000256" key="3">
    <source>
        <dbReference type="ARBA" id="ARBA00022692"/>
    </source>
</evidence>
<gene>
    <name evidence="7" type="ORF">OIDMADRAFT_43311</name>
</gene>
<feature type="transmembrane region" description="Helical" evidence="6">
    <location>
        <begin position="26"/>
        <end position="51"/>
    </location>
</feature>
<dbReference type="InterPro" id="IPR036259">
    <property type="entry name" value="MFS_trans_sf"/>
</dbReference>
<keyword evidence="2" id="KW-0813">Transport</keyword>
<keyword evidence="4 6" id="KW-1133">Transmembrane helix</keyword>
<keyword evidence="8" id="KW-1185">Reference proteome</keyword>
<reference evidence="7 8" key="1">
    <citation type="submission" date="2014-04" db="EMBL/GenBank/DDBJ databases">
        <authorList>
            <consortium name="DOE Joint Genome Institute"/>
            <person name="Kuo A."/>
            <person name="Martino E."/>
            <person name="Perotto S."/>
            <person name="Kohler A."/>
            <person name="Nagy L.G."/>
            <person name="Floudas D."/>
            <person name="Copeland A."/>
            <person name="Barry K.W."/>
            <person name="Cichocki N."/>
            <person name="Veneault-Fourrey C."/>
            <person name="LaButti K."/>
            <person name="Lindquist E.A."/>
            <person name="Lipzen A."/>
            <person name="Lundell T."/>
            <person name="Morin E."/>
            <person name="Murat C."/>
            <person name="Sun H."/>
            <person name="Tunlid A."/>
            <person name="Henrissat B."/>
            <person name="Grigoriev I.V."/>
            <person name="Hibbett D.S."/>
            <person name="Martin F."/>
            <person name="Nordberg H.P."/>
            <person name="Cantor M.N."/>
            <person name="Hua S.X."/>
        </authorList>
    </citation>
    <scope>NUCLEOTIDE SEQUENCE [LARGE SCALE GENOMIC DNA]</scope>
    <source>
        <strain evidence="7 8">Zn</strain>
    </source>
</reference>
<feature type="transmembrane region" description="Helical" evidence="6">
    <location>
        <begin position="285"/>
        <end position="305"/>
    </location>
</feature>
<keyword evidence="5 6" id="KW-0472">Membrane</keyword>
<evidence type="ECO:0000256" key="4">
    <source>
        <dbReference type="ARBA" id="ARBA00022989"/>
    </source>
</evidence>
<dbReference type="SUPFAM" id="SSF103473">
    <property type="entry name" value="MFS general substrate transporter"/>
    <property type="match status" value="1"/>
</dbReference>
<proteinExistence type="predicted"/>
<evidence type="ECO:0000313" key="8">
    <source>
        <dbReference type="Proteomes" id="UP000054321"/>
    </source>
</evidence>
<reference evidence="8" key="2">
    <citation type="submission" date="2015-01" db="EMBL/GenBank/DDBJ databases">
        <title>Evolutionary Origins and Diversification of the Mycorrhizal Mutualists.</title>
        <authorList>
            <consortium name="DOE Joint Genome Institute"/>
            <consortium name="Mycorrhizal Genomics Consortium"/>
            <person name="Kohler A."/>
            <person name="Kuo A."/>
            <person name="Nagy L.G."/>
            <person name="Floudas D."/>
            <person name="Copeland A."/>
            <person name="Barry K.W."/>
            <person name="Cichocki N."/>
            <person name="Veneault-Fourrey C."/>
            <person name="LaButti K."/>
            <person name="Lindquist E.A."/>
            <person name="Lipzen A."/>
            <person name="Lundell T."/>
            <person name="Morin E."/>
            <person name="Murat C."/>
            <person name="Riley R."/>
            <person name="Ohm R."/>
            <person name="Sun H."/>
            <person name="Tunlid A."/>
            <person name="Henrissat B."/>
            <person name="Grigoriev I.V."/>
            <person name="Hibbett D.S."/>
            <person name="Martin F."/>
        </authorList>
    </citation>
    <scope>NUCLEOTIDE SEQUENCE [LARGE SCALE GENOMIC DNA]</scope>
    <source>
        <strain evidence="8">Zn</strain>
    </source>
</reference>
<evidence type="ECO:0000256" key="6">
    <source>
        <dbReference type="SAM" id="Phobius"/>
    </source>
</evidence>
<comment type="subcellular location">
    <subcellularLocation>
        <location evidence="1">Membrane</location>
        <topology evidence="1">Multi-pass membrane protein</topology>
    </subcellularLocation>
</comment>
<keyword evidence="3 6" id="KW-0812">Transmembrane</keyword>
<dbReference type="InParanoid" id="A0A0C3H735"/>
<accession>A0A0C3H735</accession>
<dbReference type="PANTHER" id="PTHR23504:SF16">
    <property type="entry name" value="TRANSPORTER, PUTATIVE (AFU_ORTHOLOGUE AFUA_1G13970)-RELATED"/>
    <property type="match status" value="1"/>
</dbReference>
<dbReference type="GO" id="GO:0016020">
    <property type="term" value="C:membrane"/>
    <property type="evidence" value="ECO:0007669"/>
    <property type="project" value="UniProtKB-SubCell"/>
</dbReference>
<evidence type="ECO:0000256" key="2">
    <source>
        <dbReference type="ARBA" id="ARBA00022448"/>
    </source>
</evidence>
<organism evidence="7 8">
    <name type="scientific">Oidiodendron maius (strain Zn)</name>
    <dbReference type="NCBI Taxonomy" id="913774"/>
    <lineage>
        <taxon>Eukaryota</taxon>
        <taxon>Fungi</taxon>
        <taxon>Dikarya</taxon>
        <taxon>Ascomycota</taxon>
        <taxon>Pezizomycotina</taxon>
        <taxon>Leotiomycetes</taxon>
        <taxon>Leotiomycetes incertae sedis</taxon>
        <taxon>Myxotrichaceae</taxon>
        <taxon>Oidiodendron</taxon>
    </lineage>
</organism>
<evidence type="ECO:0000313" key="7">
    <source>
        <dbReference type="EMBL" id="KIM98211.1"/>
    </source>
</evidence>
<feature type="transmembrane region" description="Helical" evidence="6">
    <location>
        <begin position="235"/>
        <end position="254"/>
    </location>
</feature>
<evidence type="ECO:0000256" key="1">
    <source>
        <dbReference type="ARBA" id="ARBA00004141"/>
    </source>
</evidence>
<dbReference type="PANTHER" id="PTHR23504">
    <property type="entry name" value="MAJOR FACILITATOR SUPERFAMILY DOMAIN-CONTAINING PROTEIN 10"/>
    <property type="match status" value="1"/>
</dbReference>
<sequence>MQVASFQTVCYYQLKSYDPSLSEETLLWQTGIASSSFLGAQIITATIWGQIADSEYRTIILENIKERKSSCAFLLLPASFMVASIVGPGKFICGGWLVDPVSTYPNWIGINLVFGGAEGVKWLIRFPYALPALLSGVFMTFIGLVVFLTVKETQASWKAADREMSGTRQQTPGLEKTRIPRHRVWTLNVVTTLIAQAIFDFHMRAFGSLLLLFLSTPRSFEMQHTLFVFNGGLGMEPQSVGIALAILGFIGILGNVRCFRIFCTLFPVAYVLALFLSIIPISSSTILWLSISFVLVIHTTGRIFVLPATIMLLNNCAPDPSVLGMIHGIGQTTSGLFRSLGPLCAGYMFSASFERGIIGAAWWIVALIAIFGWVGSLFIWDRPGH</sequence>
<dbReference type="Gene3D" id="1.20.1250.20">
    <property type="entry name" value="MFS general substrate transporter like domains"/>
    <property type="match status" value="1"/>
</dbReference>
<dbReference type="EMBL" id="KN832880">
    <property type="protein sequence ID" value="KIM98211.1"/>
    <property type="molecule type" value="Genomic_DNA"/>
</dbReference>
<dbReference type="AlphaFoldDB" id="A0A0C3H735"/>
<name>A0A0C3H735_OIDMZ</name>
<evidence type="ECO:0000256" key="5">
    <source>
        <dbReference type="ARBA" id="ARBA00023136"/>
    </source>
</evidence>
<feature type="transmembrane region" description="Helical" evidence="6">
    <location>
        <begin position="185"/>
        <end position="215"/>
    </location>
</feature>
<dbReference type="HOGENOM" id="CLU_001265_54_5_1"/>
<protein>
    <recommendedName>
        <fullName evidence="9">Major facilitator superfamily (MFS) profile domain-containing protein</fullName>
    </recommendedName>
</protein>
<feature type="transmembrane region" description="Helical" evidence="6">
    <location>
        <begin position="357"/>
        <end position="380"/>
    </location>
</feature>